<comment type="caution">
    <text evidence="2">The sequence shown here is derived from an EMBL/GenBank/DDBJ whole genome shotgun (WGS) entry which is preliminary data.</text>
</comment>
<proteinExistence type="predicted"/>
<dbReference type="EMBL" id="BMSJ01000002">
    <property type="protein sequence ID" value="GGR12991.1"/>
    <property type="molecule type" value="Genomic_DNA"/>
</dbReference>
<keyword evidence="1" id="KW-0472">Membrane</keyword>
<dbReference type="AlphaFoldDB" id="A0AAV4KCX4"/>
<dbReference type="GeneID" id="95458598"/>
<dbReference type="Proteomes" id="UP000642014">
    <property type="component" value="Unassembled WGS sequence"/>
</dbReference>
<reference evidence="2 3" key="1">
    <citation type="journal article" date="2014" name="Int. J. Syst. Evol. Microbiol.">
        <title>Complete genome sequence of Corynebacterium casei LMG S-19264T (=DSM 44701T), isolated from a smear-ripened cheese.</title>
        <authorList>
            <consortium name="US DOE Joint Genome Institute (JGI-PGF)"/>
            <person name="Walter F."/>
            <person name="Albersmeier A."/>
            <person name="Kalinowski J."/>
            <person name="Ruckert C."/>
        </authorList>
    </citation>
    <scope>NUCLEOTIDE SEQUENCE [LARGE SCALE GENOMIC DNA]</scope>
    <source>
        <strain evidence="2 3">JCM 4205</strain>
    </source>
</reference>
<keyword evidence="1" id="KW-0812">Transmembrane</keyword>
<accession>A0AAV4KCX4</accession>
<keyword evidence="1" id="KW-1133">Transmembrane helix</keyword>
<sequence>MEHGRAVDVREGRTRAERLTEGLVVAAASVLALGLLAGPVTVFGTTAWHLATDTGTTAFSRFLAPVLLLALLVLPFLPARAVFRSGRRKGRARLTAAAPAVLALLAGSVVPFAALCLLLAYGN</sequence>
<feature type="transmembrane region" description="Helical" evidence="1">
    <location>
        <begin position="23"/>
        <end position="50"/>
    </location>
</feature>
<organism evidence="2 3">
    <name type="scientific">Streptomyces cinereoruber</name>
    <dbReference type="NCBI Taxonomy" id="67260"/>
    <lineage>
        <taxon>Bacteria</taxon>
        <taxon>Bacillati</taxon>
        <taxon>Actinomycetota</taxon>
        <taxon>Actinomycetes</taxon>
        <taxon>Kitasatosporales</taxon>
        <taxon>Streptomycetaceae</taxon>
        <taxon>Streptomyces</taxon>
    </lineage>
</organism>
<evidence type="ECO:0000313" key="3">
    <source>
        <dbReference type="Proteomes" id="UP000642014"/>
    </source>
</evidence>
<feature type="transmembrane region" description="Helical" evidence="1">
    <location>
        <begin position="95"/>
        <end position="121"/>
    </location>
</feature>
<protein>
    <submittedName>
        <fullName evidence="2">Uncharacterized protein</fullName>
    </submittedName>
</protein>
<dbReference type="RefSeq" id="WP_152371393.1">
    <property type="nucleotide sequence ID" value="NZ_BMSJ01000002.1"/>
</dbReference>
<gene>
    <name evidence="2" type="ORF">GCM10010497_13900</name>
</gene>
<evidence type="ECO:0000256" key="1">
    <source>
        <dbReference type="SAM" id="Phobius"/>
    </source>
</evidence>
<feature type="transmembrane region" description="Helical" evidence="1">
    <location>
        <begin position="62"/>
        <end position="83"/>
    </location>
</feature>
<name>A0AAV4KCX4_9ACTN</name>
<evidence type="ECO:0000313" key="2">
    <source>
        <dbReference type="EMBL" id="GGR12991.1"/>
    </source>
</evidence>